<keyword evidence="2" id="KW-1185">Reference proteome</keyword>
<dbReference type="STRING" id="647171.MetfoDRAFT_1621"/>
<name>H1L0P7_9EURY</name>
<gene>
    <name evidence="1" type="ORF">MetfoDRAFT_1621</name>
</gene>
<accession>H1L0P7</accession>
<reference evidence="1 2" key="1">
    <citation type="submission" date="2011-09" db="EMBL/GenBank/DDBJ databases">
        <title>The draft genome of Methanotorris formicicus Mc-S-70.</title>
        <authorList>
            <consortium name="US DOE Joint Genome Institute (JGI-PGF)"/>
            <person name="Lucas S."/>
            <person name="Han J."/>
            <person name="Lapidus A."/>
            <person name="Cheng J.-F."/>
            <person name="Goodwin L."/>
            <person name="Pitluck S."/>
            <person name="Peters L."/>
            <person name="Land M.L."/>
            <person name="Hauser L."/>
            <person name="Sieprawska-Lupa M."/>
            <person name="Takai K."/>
            <person name="Miyazaki J."/>
            <person name="Whitman W."/>
            <person name="Woyke T.J."/>
        </authorList>
    </citation>
    <scope>NUCLEOTIDE SEQUENCE [LARGE SCALE GENOMIC DNA]</scope>
    <source>
        <strain evidence="1 2">Mc-S-70</strain>
    </source>
</reference>
<sequence length="196" mass="22722">MVVYLGETYVGETALVILSGLVMSGEYYLLNEINKYMDVEIPVTVKYGENTYNPRGFEYKTTYYITYRDLYYSLPKCPSFYYLVLMPIKNNKKVTDTALTGAIGESVAVVVFEDYYHYKVIPNWEQFWGGADFSITKGSIWNPWDNWYNLEAKGTMSTNYISKRLRDGHDRNLKGGSGYVTCYCIPTEELYVGYYN</sequence>
<organism evidence="1 2">
    <name type="scientific">Methanotorris formicicus Mc-S-70</name>
    <dbReference type="NCBI Taxonomy" id="647171"/>
    <lineage>
        <taxon>Archaea</taxon>
        <taxon>Methanobacteriati</taxon>
        <taxon>Methanobacteriota</taxon>
        <taxon>Methanomada group</taxon>
        <taxon>Methanococci</taxon>
        <taxon>Methanococcales</taxon>
        <taxon>Methanocaldococcaceae</taxon>
        <taxon>Methanotorris</taxon>
    </lineage>
</organism>
<evidence type="ECO:0000313" key="1">
    <source>
        <dbReference type="EMBL" id="EHP84591.1"/>
    </source>
</evidence>
<proteinExistence type="predicted"/>
<dbReference type="EMBL" id="AGJL01000049">
    <property type="protein sequence ID" value="EHP84591.1"/>
    <property type="molecule type" value="Genomic_DNA"/>
</dbReference>
<evidence type="ECO:0000313" key="2">
    <source>
        <dbReference type="Proteomes" id="UP000003706"/>
    </source>
</evidence>
<dbReference type="Proteomes" id="UP000003706">
    <property type="component" value="Unassembled WGS sequence"/>
</dbReference>
<comment type="caution">
    <text evidence="1">The sequence shown here is derived from an EMBL/GenBank/DDBJ whole genome shotgun (WGS) entry which is preliminary data.</text>
</comment>
<dbReference type="AlphaFoldDB" id="H1L0P7"/>
<protein>
    <submittedName>
        <fullName evidence="1">Uncharacterized protein</fullName>
    </submittedName>
</protein>